<organism evidence="2 3">
    <name type="scientific">Trichophyton tonsurans (strain CBS 112818)</name>
    <name type="common">Scalp ringworm fungus</name>
    <dbReference type="NCBI Taxonomy" id="647933"/>
    <lineage>
        <taxon>Eukaryota</taxon>
        <taxon>Fungi</taxon>
        <taxon>Dikarya</taxon>
        <taxon>Ascomycota</taxon>
        <taxon>Pezizomycotina</taxon>
        <taxon>Eurotiomycetes</taxon>
        <taxon>Eurotiomycetidae</taxon>
        <taxon>Onygenales</taxon>
        <taxon>Arthrodermataceae</taxon>
        <taxon>Trichophyton</taxon>
    </lineage>
</organism>
<protein>
    <submittedName>
        <fullName evidence="2">Uncharacterized protein</fullName>
    </submittedName>
</protein>
<name>F2RMU5_TRIT1</name>
<dbReference type="AlphaFoldDB" id="F2RMU5"/>
<dbReference type="EMBL" id="GG698477">
    <property type="protein sequence ID" value="EGD92644.1"/>
    <property type="molecule type" value="Genomic_DNA"/>
</dbReference>
<dbReference type="Proteomes" id="UP000009172">
    <property type="component" value="Unassembled WGS sequence"/>
</dbReference>
<dbReference type="HOGENOM" id="CLU_1355532_0_0_1"/>
<sequence length="202" mass="23236">MACKPVRPCPRRRPPSISCPTHRQNGNLSGGRVSLMSLHRQEAEKRQRRGREEEGLCTPATSPRVALRIHLHRIDEGEFFLLGFASLYILTYLLDGKKQRDKPLTNERRCIRGRHRQSPDGRKFSCLQTWPAASINNSGITFQKQQSLRLQSLSTSVCLVRLQASRHKLPSSRYIRRPFEVRASLTFFLLTNSDHAESVFRD</sequence>
<reference evidence="3" key="1">
    <citation type="journal article" date="2012" name="MBio">
        <title>Comparative genome analysis of Trichophyton rubrum and related dermatophytes reveals candidate genes involved in infection.</title>
        <authorList>
            <person name="Martinez D.A."/>
            <person name="Oliver B.G."/>
            <person name="Graeser Y."/>
            <person name="Goldberg J.M."/>
            <person name="Li W."/>
            <person name="Martinez-Rossi N.M."/>
            <person name="Monod M."/>
            <person name="Shelest E."/>
            <person name="Barton R.C."/>
            <person name="Birch E."/>
            <person name="Brakhage A.A."/>
            <person name="Chen Z."/>
            <person name="Gurr S.J."/>
            <person name="Heiman D."/>
            <person name="Heitman J."/>
            <person name="Kosti I."/>
            <person name="Rossi A."/>
            <person name="Saif S."/>
            <person name="Samalova M."/>
            <person name="Saunders C.W."/>
            <person name="Shea T."/>
            <person name="Summerbell R.C."/>
            <person name="Xu J."/>
            <person name="Young S."/>
            <person name="Zeng Q."/>
            <person name="Birren B.W."/>
            <person name="Cuomo C.A."/>
            <person name="White T.C."/>
        </authorList>
    </citation>
    <scope>NUCLEOTIDE SEQUENCE [LARGE SCALE GENOMIC DNA]</scope>
    <source>
        <strain evidence="3">CBS 112818</strain>
    </source>
</reference>
<evidence type="ECO:0000313" key="2">
    <source>
        <dbReference type="EMBL" id="EGD92644.1"/>
    </source>
</evidence>
<gene>
    <name evidence="2" type="ORF">TESG_00217</name>
</gene>
<feature type="region of interest" description="Disordered" evidence="1">
    <location>
        <begin position="1"/>
        <end position="33"/>
    </location>
</feature>
<keyword evidence="3" id="KW-1185">Reference proteome</keyword>
<proteinExistence type="predicted"/>
<evidence type="ECO:0000256" key="1">
    <source>
        <dbReference type="SAM" id="MobiDB-lite"/>
    </source>
</evidence>
<accession>F2RMU5</accession>
<evidence type="ECO:0000313" key="3">
    <source>
        <dbReference type="Proteomes" id="UP000009172"/>
    </source>
</evidence>